<dbReference type="KEGG" id="fro:AALO17_25180"/>
<evidence type="ECO:0008006" key="3">
    <source>
        <dbReference type="Google" id="ProtNLM"/>
    </source>
</evidence>
<evidence type="ECO:0000313" key="2">
    <source>
        <dbReference type="Proteomes" id="UP000069771"/>
    </source>
</evidence>
<accession>A0A140DYC5</accession>
<organism evidence="1 2">
    <name type="scientific">Faecalibaculum rodentium</name>
    <dbReference type="NCBI Taxonomy" id="1702221"/>
    <lineage>
        <taxon>Bacteria</taxon>
        <taxon>Bacillati</taxon>
        <taxon>Bacillota</taxon>
        <taxon>Erysipelotrichia</taxon>
        <taxon>Erysipelotrichales</taxon>
        <taxon>Erysipelotrichaceae</taxon>
        <taxon>Faecalibaculum</taxon>
    </lineage>
</organism>
<dbReference type="GeneID" id="78479025"/>
<dbReference type="RefSeq" id="WP_067559559.1">
    <property type="nucleotide sequence ID" value="NZ_CAMNXC010000246.1"/>
</dbReference>
<keyword evidence="2" id="KW-1185">Reference proteome</keyword>
<dbReference type="STRING" id="1702221.AALO17_25180"/>
<dbReference type="EMBL" id="CP011391">
    <property type="protein sequence ID" value="AMK55652.1"/>
    <property type="molecule type" value="Genomic_DNA"/>
</dbReference>
<dbReference type="OrthoDB" id="7375452at2"/>
<gene>
    <name evidence="1" type="ORF">AALO17_25180</name>
</gene>
<reference evidence="1 2" key="1">
    <citation type="journal article" date="2016" name="Gut Pathog.">
        <title>Whole genome sequencing of "Faecalibaculum rodentium" ALO17, isolated from C57BL/6J laboratory mouse feces.</title>
        <authorList>
            <person name="Lim S."/>
            <person name="Chang D.H."/>
            <person name="Ahn S."/>
            <person name="Kim B.C."/>
        </authorList>
    </citation>
    <scope>NUCLEOTIDE SEQUENCE [LARGE SCALE GENOMIC DNA]</scope>
    <source>
        <strain evidence="1 2">Alo17</strain>
    </source>
</reference>
<sequence length="473" mass="54282">MRTMDMPPVYEQPGSLILPLEIRLDKRLCPEVIDCIDDGLSVYSSAYRYAFSQIDHGQRNLNQLTKDLQYKYGLKSRAANSIARDAKARHQAGLELARVQDKNLRASILRKKKRLKKLKKTVEEKSREAAAGRLGHHELSHYRRQKHVLWRLGQLIPRLEAKLKRWKKDIENRHVRLCFGTKKLFKAQYHLKENGLSCHEGWKELFVRSRDRMMYLCGKNDEKNGNQLCHLFRMEDGSWTIGILPVLKPEKGQDKIITGPVKITHAPGLELLNKTFDGFEAAQPAKQAVSVRILRRKKGHYVQFYLHLPKPEGWSTSSFEGAIGLDFNADHIALCETDRSGSVVYARRISLHGFGRKKHNYDQGIAQMMSAVKEITGEARLKGKDLVIENLDFSGKKTDLQKNRDYNRMITQLAYGRYTQAVKRRCFKDNVDLKIVDPAYTSKKAKETVCRELGINVHLGAACMIARRGLGLF</sequence>
<name>A0A140DYC5_9FIRM</name>
<evidence type="ECO:0000313" key="1">
    <source>
        <dbReference type="EMBL" id="AMK55652.1"/>
    </source>
</evidence>
<dbReference type="Proteomes" id="UP000069771">
    <property type="component" value="Chromosome"/>
</dbReference>
<protein>
    <recommendedName>
        <fullName evidence="3">Transposase</fullName>
    </recommendedName>
</protein>
<dbReference type="AlphaFoldDB" id="A0A140DYC5"/>
<proteinExistence type="predicted"/>